<keyword evidence="7" id="KW-1185">Reference proteome</keyword>
<comment type="similarity">
    <text evidence="3">Belongs to the C-glycoside deglycosidase beta subunit family.</text>
</comment>
<dbReference type="GO" id="GO:0016829">
    <property type="term" value="F:lyase activity"/>
    <property type="evidence" value="ECO:0007669"/>
    <property type="project" value="UniProtKB-KW"/>
</dbReference>
<feature type="domain" description="C-glycoside deglycosidase beta subunit" evidence="5">
    <location>
        <begin position="1"/>
        <end position="112"/>
    </location>
</feature>
<evidence type="ECO:0000256" key="1">
    <source>
        <dbReference type="ARBA" id="ARBA00023239"/>
    </source>
</evidence>
<sequence length="146" mass="17082">MEREVIQSVGFRNIKKDGKITGFQMKIRLPYYRGVFLSQLRPGTLIVDGQRYEKEDIIWNIKGEDYTYEEMKTNYDTHWAVTTPAVLKVQKEGGLAQGFHDITYGFCFTSSYMPPMMQDTLDPDEESEIFMPEFGHHVNHRHLLIV</sequence>
<evidence type="ECO:0000313" key="6">
    <source>
        <dbReference type="EMBL" id="PWJ30881.1"/>
    </source>
</evidence>
<organism evidence="6 7">
    <name type="scientific">Faecalicatena orotica</name>
    <dbReference type="NCBI Taxonomy" id="1544"/>
    <lineage>
        <taxon>Bacteria</taxon>
        <taxon>Bacillati</taxon>
        <taxon>Bacillota</taxon>
        <taxon>Clostridia</taxon>
        <taxon>Lachnospirales</taxon>
        <taxon>Lachnospiraceae</taxon>
        <taxon>Faecalicatena</taxon>
    </lineage>
</organism>
<dbReference type="OrthoDB" id="1956341at2"/>
<dbReference type="EMBL" id="QGDL01000003">
    <property type="protein sequence ID" value="PWJ30881.1"/>
    <property type="molecule type" value="Genomic_DNA"/>
</dbReference>
<comment type="caution">
    <text evidence="6">The sequence shown here is derived from an EMBL/GenBank/DDBJ whole genome shotgun (WGS) entry which is preliminary data.</text>
</comment>
<name>A0A2Y9BFH6_9FIRM</name>
<protein>
    <recommendedName>
        <fullName evidence="4">C-deglycosylation enzyme beta subunit</fullName>
    </recommendedName>
</protein>
<keyword evidence="1" id="KW-0456">Lyase</keyword>
<gene>
    <name evidence="6" type="ORF">A8806_103288</name>
</gene>
<keyword evidence="2" id="KW-0119">Carbohydrate metabolism</keyword>
<evidence type="ECO:0000313" key="7">
    <source>
        <dbReference type="Proteomes" id="UP000245845"/>
    </source>
</evidence>
<evidence type="ECO:0000256" key="4">
    <source>
        <dbReference type="ARBA" id="ARBA00047208"/>
    </source>
</evidence>
<dbReference type="RefSeq" id="WP_109730501.1">
    <property type="nucleotide sequence ID" value="NZ_BAAACK010000004.1"/>
</dbReference>
<dbReference type="InterPro" id="IPR045959">
    <property type="entry name" value="CGDB"/>
</dbReference>
<evidence type="ECO:0000259" key="5">
    <source>
        <dbReference type="Pfam" id="PF19906"/>
    </source>
</evidence>
<dbReference type="AlphaFoldDB" id="A0A2Y9BFH6"/>
<evidence type="ECO:0000256" key="3">
    <source>
        <dbReference type="ARBA" id="ARBA00046336"/>
    </source>
</evidence>
<reference evidence="6 7" key="1">
    <citation type="submission" date="2018-05" db="EMBL/GenBank/DDBJ databases">
        <title>The Hungate 1000. A catalogue of reference genomes from the rumen microbiome.</title>
        <authorList>
            <person name="Kelly W."/>
        </authorList>
    </citation>
    <scope>NUCLEOTIDE SEQUENCE [LARGE SCALE GENOMIC DNA]</scope>
    <source>
        <strain evidence="6 7">NLAE-zl-C242</strain>
    </source>
</reference>
<accession>A0A2Y9BFH6</accession>
<dbReference type="Pfam" id="PF19906">
    <property type="entry name" value="CGDB"/>
    <property type="match status" value="1"/>
</dbReference>
<evidence type="ECO:0000256" key="2">
    <source>
        <dbReference type="ARBA" id="ARBA00023277"/>
    </source>
</evidence>
<proteinExistence type="inferred from homology"/>
<dbReference type="Proteomes" id="UP000245845">
    <property type="component" value="Unassembled WGS sequence"/>
</dbReference>